<sequence>MQDANQSIRELMIDHAYGSGALNVIPVTCERCGGLVDHPVDDWDHLMNHCEQCKLMMLKGTAFEIGDTVKWSEHAYRVLNPHCRARGIIRAILPDGLYKVEWSHPADDRWDKRFRIGLAHDDYITGAN</sequence>
<accession>A0A0F9P2E6</accession>
<protein>
    <submittedName>
        <fullName evidence="1">Uncharacterized protein</fullName>
    </submittedName>
</protein>
<evidence type="ECO:0000313" key="1">
    <source>
        <dbReference type="EMBL" id="KKN25980.1"/>
    </source>
</evidence>
<gene>
    <name evidence="1" type="ORF">LCGC14_0879180</name>
</gene>
<reference evidence="1" key="1">
    <citation type="journal article" date="2015" name="Nature">
        <title>Complex archaea that bridge the gap between prokaryotes and eukaryotes.</title>
        <authorList>
            <person name="Spang A."/>
            <person name="Saw J.H."/>
            <person name="Jorgensen S.L."/>
            <person name="Zaremba-Niedzwiedzka K."/>
            <person name="Martijn J."/>
            <person name="Lind A.E."/>
            <person name="van Eijk R."/>
            <person name="Schleper C."/>
            <person name="Guy L."/>
            <person name="Ettema T.J."/>
        </authorList>
    </citation>
    <scope>NUCLEOTIDE SEQUENCE</scope>
</reference>
<comment type="caution">
    <text evidence="1">The sequence shown here is derived from an EMBL/GenBank/DDBJ whole genome shotgun (WGS) entry which is preliminary data.</text>
</comment>
<name>A0A0F9P2E6_9ZZZZ</name>
<dbReference type="AlphaFoldDB" id="A0A0F9P2E6"/>
<organism evidence="1">
    <name type="scientific">marine sediment metagenome</name>
    <dbReference type="NCBI Taxonomy" id="412755"/>
    <lineage>
        <taxon>unclassified sequences</taxon>
        <taxon>metagenomes</taxon>
        <taxon>ecological metagenomes</taxon>
    </lineage>
</organism>
<proteinExistence type="predicted"/>
<dbReference type="EMBL" id="LAZR01002755">
    <property type="protein sequence ID" value="KKN25980.1"/>
    <property type="molecule type" value="Genomic_DNA"/>
</dbReference>